<dbReference type="GO" id="GO:0044695">
    <property type="term" value="C:Dsc E3 ubiquitin ligase complex"/>
    <property type="evidence" value="ECO:0007669"/>
    <property type="project" value="EnsemblFungi"/>
</dbReference>
<evidence type="ECO:0000313" key="2">
    <source>
        <dbReference type="EMBL" id="CCC68612.1"/>
    </source>
</evidence>
<dbReference type="OMA" id="RYRQFWR"/>
<evidence type="ECO:0000313" key="3">
    <source>
        <dbReference type="Proteomes" id="UP000001640"/>
    </source>
</evidence>
<reference evidence="2 3" key="1">
    <citation type="journal article" date="2011" name="Proc. Natl. Acad. Sci. U.S.A.">
        <title>Evolutionary erosion of yeast sex chromosomes by mating-type switching accidents.</title>
        <authorList>
            <person name="Gordon J.L."/>
            <person name="Armisen D."/>
            <person name="Proux-Wera E."/>
            <person name="Oheigeartaigh S.S."/>
            <person name="Byrne K.P."/>
            <person name="Wolfe K.H."/>
        </authorList>
    </citation>
    <scope>NUCLEOTIDE SEQUENCE [LARGE SCALE GENOMIC DNA]</scope>
    <source>
        <strain evidence="3">ATCC 76901 / BCRC 22586 / CBS 4309 / NBRC 1992 / NRRL Y-12630</strain>
    </source>
</reference>
<dbReference type="Proteomes" id="UP000001640">
    <property type="component" value="Chromosome 2"/>
</dbReference>
<dbReference type="GeneID" id="96902170"/>
<name>G0V9J6_NAUCA</name>
<dbReference type="GO" id="GO:0140624">
    <property type="term" value="P:EGAD pathway"/>
    <property type="evidence" value="ECO:0007669"/>
    <property type="project" value="EnsemblFungi"/>
</dbReference>
<proteinExistence type="predicted"/>
<keyword evidence="3" id="KW-1185">Reference proteome</keyword>
<dbReference type="HOGENOM" id="CLU_057574_1_0_1"/>
<accession>G0V9J6</accession>
<protein>
    <recommendedName>
        <fullName evidence="4">Derlin</fullName>
    </recommendedName>
</protein>
<keyword evidence="1" id="KW-0812">Transmembrane</keyword>
<dbReference type="AlphaFoldDB" id="G0V9J6"/>
<dbReference type="eggNOG" id="KOG4463">
    <property type="taxonomic scope" value="Eukaryota"/>
</dbReference>
<dbReference type="GO" id="GO:0016567">
    <property type="term" value="P:protein ubiquitination"/>
    <property type="evidence" value="ECO:0007669"/>
    <property type="project" value="EnsemblFungi"/>
</dbReference>
<gene>
    <name evidence="2" type="primary">NCAS0B05280</name>
    <name evidence="2" type="ordered locus">NCAS_0B05280</name>
</gene>
<dbReference type="KEGG" id="ncs:NCAS_0B05280"/>
<organism evidence="2 3">
    <name type="scientific">Naumovozyma castellii</name>
    <name type="common">Yeast</name>
    <name type="synonym">Saccharomyces castellii</name>
    <dbReference type="NCBI Taxonomy" id="27288"/>
    <lineage>
        <taxon>Eukaryota</taxon>
        <taxon>Fungi</taxon>
        <taxon>Dikarya</taxon>
        <taxon>Ascomycota</taxon>
        <taxon>Saccharomycotina</taxon>
        <taxon>Saccharomycetes</taxon>
        <taxon>Saccharomycetales</taxon>
        <taxon>Saccharomycetaceae</taxon>
        <taxon>Naumovozyma</taxon>
    </lineage>
</organism>
<evidence type="ECO:0008006" key="4">
    <source>
        <dbReference type="Google" id="ProtNLM"/>
    </source>
</evidence>
<dbReference type="OrthoDB" id="272778at2759"/>
<dbReference type="EMBL" id="HE576753">
    <property type="protein sequence ID" value="CCC68612.1"/>
    <property type="molecule type" value="Genomic_DNA"/>
</dbReference>
<dbReference type="FunCoup" id="G0V9J6">
    <property type="interactions" value="30"/>
</dbReference>
<keyword evidence="1" id="KW-1133">Transmembrane helix</keyword>
<dbReference type="InParanoid" id="G0V9J6"/>
<keyword evidence="1" id="KW-0472">Membrane</keyword>
<feature type="transmembrane region" description="Helical" evidence="1">
    <location>
        <begin position="176"/>
        <end position="202"/>
    </location>
</feature>
<sequence>MSVDAPAGLSAFPVTKFAMVITGLIPLLAAISSYKYVFYTSYSPFLSEYHQYYKLLIFQLAAVNETDVILLILIWYQLRNLERVMGSFKYISVIALTYIYTTILISSLNLLVNWTIPWTIWNRYPTGTLPVVLALFHFYKEYTPQVYEFNVLLTQPLFSSEDKGNKQMELKLNDQFLLNSLCFLLCLNQGLVGIICGFVSWLCGVFMEKGLLPGVDTFRLPFINKLLFNRVNSRGSHVVRSLVQISEDPHHMGQDNGSRTPLLANDSNTILGGTNSSLGDEENTGDEPIRPLGVQFLDTFRR</sequence>
<evidence type="ECO:0000256" key="1">
    <source>
        <dbReference type="SAM" id="Phobius"/>
    </source>
</evidence>
<feature type="transmembrane region" description="Helical" evidence="1">
    <location>
        <begin position="56"/>
        <end position="78"/>
    </location>
</feature>
<reference key="2">
    <citation type="submission" date="2011-08" db="EMBL/GenBank/DDBJ databases">
        <title>Genome sequence of Naumovozyma castellii.</title>
        <authorList>
            <person name="Gordon J.L."/>
            <person name="Armisen D."/>
            <person name="Proux-Wera E."/>
            <person name="OhEigeartaigh S.S."/>
            <person name="Byrne K.P."/>
            <person name="Wolfe K.H."/>
        </authorList>
    </citation>
    <scope>NUCLEOTIDE SEQUENCE</scope>
    <source>
        <strain>Type strain:CBS 4309</strain>
    </source>
</reference>
<dbReference type="RefSeq" id="XP_003674984.1">
    <property type="nucleotide sequence ID" value="XM_003674936.1"/>
</dbReference>
<feature type="transmembrane region" description="Helical" evidence="1">
    <location>
        <begin position="17"/>
        <end position="36"/>
    </location>
</feature>
<dbReference type="STRING" id="1064592.G0V9J6"/>
<feature type="transmembrane region" description="Helical" evidence="1">
    <location>
        <begin position="90"/>
        <end position="114"/>
    </location>
</feature>